<feature type="transmembrane region" description="Helical" evidence="9">
    <location>
        <begin position="6"/>
        <end position="26"/>
    </location>
</feature>
<dbReference type="Proteomes" id="UP001415169">
    <property type="component" value="Unassembled WGS sequence"/>
</dbReference>
<feature type="domain" description="RCK C-terminal" evidence="10">
    <location>
        <begin position="404"/>
        <end position="486"/>
    </location>
</feature>
<dbReference type="RefSeq" id="WP_344792695.1">
    <property type="nucleotide sequence ID" value="NZ_BAABBV010000002.1"/>
</dbReference>
<evidence type="ECO:0000256" key="1">
    <source>
        <dbReference type="ARBA" id="ARBA00004651"/>
    </source>
</evidence>
<organism evidence="11 12">
    <name type="scientific">Gryllotalpicola daejeonensis</name>
    <dbReference type="NCBI Taxonomy" id="993087"/>
    <lineage>
        <taxon>Bacteria</taxon>
        <taxon>Bacillati</taxon>
        <taxon>Actinomycetota</taxon>
        <taxon>Actinomycetes</taxon>
        <taxon>Micrococcales</taxon>
        <taxon>Microbacteriaceae</taxon>
        <taxon>Gryllotalpicola</taxon>
    </lineage>
</organism>
<evidence type="ECO:0000256" key="7">
    <source>
        <dbReference type="ARBA" id="ARBA00023065"/>
    </source>
</evidence>
<comment type="caution">
    <text evidence="11">The sequence shown here is derived from an EMBL/GenBank/DDBJ whole genome shotgun (WGS) entry which is preliminary data.</text>
</comment>
<feature type="transmembrane region" description="Helical" evidence="9">
    <location>
        <begin position="92"/>
        <end position="115"/>
    </location>
</feature>
<keyword evidence="5 9" id="KW-0812">Transmembrane</keyword>
<dbReference type="PROSITE" id="PS51202">
    <property type="entry name" value="RCK_C"/>
    <property type="match status" value="1"/>
</dbReference>
<keyword evidence="8 9" id="KW-0472">Membrane</keyword>
<protein>
    <submittedName>
        <fullName evidence="11">Cation:proton antiporter</fullName>
    </submittedName>
</protein>
<keyword evidence="7" id="KW-0406">Ion transport</keyword>
<dbReference type="SUPFAM" id="SSF116726">
    <property type="entry name" value="TrkA C-terminal domain-like"/>
    <property type="match status" value="1"/>
</dbReference>
<keyword evidence="2" id="KW-0813">Transport</keyword>
<feature type="transmembrane region" description="Helical" evidence="9">
    <location>
        <begin position="163"/>
        <end position="184"/>
    </location>
</feature>
<dbReference type="InterPro" id="IPR006037">
    <property type="entry name" value="RCK_C"/>
</dbReference>
<feature type="transmembrane region" description="Helical" evidence="9">
    <location>
        <begin position="221"/>
        <end position="240"/>
    </location>
</feature>
<feature type="transmembrane region" description="Helical" evidence="9">
    <location>
        <begin position="33"/>
        <end position="51"/>
    </location>
</feature>
<feature type="transmembrane region" description="Helical" evidence="9">
    <location>
        <begin position="63"/>
        <end position="80"/>
    </location>
</feature>
<accession>A0ABP7ZNJ2</accession>
<keyword evidence="12" id="KW-1185">Reference proteome</keyword>
<feature type="transmembrane region" description="Helical" evidence="9">
    <location>
        <begin position="365"/>
        <end position="387"/>
    </location>
</feature>
<reference evidence="11" key="1">
    <citation type="journal article" date="2014" name="Int. J. Syst. Evol. Microbiol.">
        <title>Complete genome of a new Firmicutes species belonging to the dominant human colonic microbiota ('Ruminococcus bicirculans') reveals two chromosomes and a selective capacity to utilize plant glucans.</title>
        <authorList>
            <consortium name="NISC Comparative Sequencing Program"/>
            <person name="Wegmann U."/>
            <person name="Louis P."/>
            <person name="Goesmann A."/>
            <person name="Henrissat B."/>
            <person name="Duncan S.H."/>
            <person name="Flint H.J."/>
        </authorList>
    </citation>
    <scope>NUCLEOTIDE SEQUENCE</scope>
    <source>
        <strain evidence="11">JCM 17590</strain>
    </source>
</reference>
<evidence type="ECO:0000256" key="8">
    <source>
        <dbReference type="ARBA" id="ARBA00023136"/>
    </source>
</evidence>
<reference evidence="11" key="2">
    <citation type="submission" date="2023-12" db="EMBL/GenBank/DDBJ databases">
        <authorList>
            <person name="Sun Q."/>
            <person name="Inoue M."/>
        </authorList>
    </citation>
    <scope>NUCLEOTIDE SEQUENCE</scope>
    <source>
        <strain evidence="11">JCM 17590</strain>
    </source>
</reference>
<feature type="transmembrane region" description="Helical" evidence="9">
    <location>
        <begin position="336"/>
        <end position="359"/>
    </location>
</feature>
<dbReference type="Gene3D" id="3.30.70.1450">
    <property type="entry name" value="Regulator of K+ conductance, C-terminal domain"/>
    <property type="match status" value="1"/>
</dbReference>
<sequence>MAATDPFDLIVTVVAGVIALAVLSQLLSQRVRIPAPAFFLVAAALAALFLPPVSAHTRLLDERIVSIALAVILFDGGMHIGWRRFRAAAAPIVWLGILGTALTAAAVAASAHFIFGFGITAALLLGAALSPTDPAVVFSVLGRKEIGGRSGTILEGESGANDPVGIAIMASLLAASGTGWAAVGSGALEFLLQLGIGAAVGIVGGFGLRLLLHRLVLPNEALASVIAIACGVFLYGAGAVAHGSGFLAIFVAGILVGDLRAPYKTEITRFSSGAASLAEIVAFTVLGLTVQLDYVLRPEVWLTGLGIAALLVFVIRPVLVGLVALPIRIDWGERAFVLWAGLKGAVPILLGLLVVSAGAPGAHELYAVVFVVVLVSVVLQGGLVPLLGRVLRVPMRELETRPWALDVRFASPPQNLERHTVEAGSPADGAAAGQLIAGDSAWIAMVSRAGEMVPVRNSTRLQAGDVVLTDIDDDNDVSALFEGPRD</sequence>
<evidence type="ECO:0000256" key="4">
    <source>
        <dbReference type="ARBA" id="ARBA00022475"/>
    </source>
</evidence>
<dbReference type="EMBL" id="BAABBV010000002">
    <property type="protein sequence ID" value="GAA4165999.1"/>
    <property type="molecule type" value="Genomic_DNA"/>
</dbReference>
<keyword evidence="3" id="KW-0050">Antiport</keyword>
<dbReference type="InterPro" id="IPR036721">
    <property type="entry name" value="RCK_C_sf"/>
</dbReference>
<dbReference type="Pfam" id="PF00999">
    <property type="entry name" value="Na_H_Exchanger"/>
    <property type="match status" value="1"/>
</dbReference>
<dbReference type="PANTHER" id="PTHR32507">
    <property type="entry name" value="NA(+)/H(+) ANTIPORTER 1"/>
    <property type="match status" value="1"/>
</dbReference>
<evidence type="ECO:0000256" key="9">
    <source>
        <dbReference type="SAM" id="Phobius"/>
    </source>
</evidence>
<dbReference type="Gene3D" id="1.20.1530.20">
    <property type="match status" value="1"/>
</dbReference>
<comment type="subcellular location">
    <subcellularLocation>
        <location evidence="1">Cell membrane</location>
        <topology evidence="1">Multi-pass membrane protein</topology>
    </subcellularLocation>
</comment>
<feature type="transmembrane region" description="Helical" evidence="9">
    <location>
        <begin position="190"/>
        <end position="212"/>
    </location>
</feature>
<evidence type="ECO:0000256" key="6">
    <source>
        <dbReference type="ARBA" id="ARBA00022989"/>
    </source>
</evidence>
<evidence type="ECO:0000313" key="11">
    <source>
        <dbReference type="EMBL" id="GAA4165999.1"/>
    </source>
</evidence>
<evidence type="ECO:0000259" key="10">
    <source>
        <dbReference type="PROSITE" id="PS51202"/>
    </source>
</evidence>
<evidence type="ECO:0000256" key="3">
    <source>
        <dbReference type="ARBA" id="ARBA00022449"/>
    </source>
</evidence>
<dbReference type="InterPro" id="IPR006153">
    <property type="entry name" value="Cation/H_exchanger_TM"/>
</dbReference>
<proteinExistence type="predicted"/>
<keyword evidence="4" id="KW-1003">Cell membrane</keyword>
<evidence type="ECO:0000313" key="12">
    <source>
        <dbReference type="Proteomes" id="UP001415169"/>
    </source>
</evidence>
<evidence type="ECO:0000256" key="5">
    <source>
        <dbReference type="ARBA" id="ARBA00022692"/>
    </source>
</evidence>
<gene>
    <name evidence="11" type="ORF">GCM10022286_29960</name>
</gene>
<dbReference type="PANTHER" id="PTHR32507:SF7">
    <property type="entry name" value="K(+)_H(+) ANTIPORTER NHAP2"/>
    <property type="match status" value="1"/>
</dbReference>
<dbReference type="InterPro" id="IPR038770">
    <property type="entry name" value="Na+/solute_symporter_sf"/>
</dbReference>
<name>A0ABP7ZNJ2_9MICO</name>
<evidence type="ECO:0000256" key="2">
    <source>
        <dbReference type="ARBA" id="ARBA00022448"/>
    </source>
</evidence>
<keyword evidence="6 9" id="KW-1133">Transmembrane helix</keyword>
<feature type="transmembrane region" description="Helical" evidence="9">
    <location>
        <begin position="300"/>
        <end position="324"/>
    </location>
</feature>
<feature type="transmembrane region" description="Helical" evidence="9">
    <location>
        <begin position="275"/>
        <end position="294"/>
    </location>
</feature>